<feature type="transmembrane region" description="Helical" evidence="18">
    <location>
        <begin position="71"/>
        <end position="91"/>
    </location>
</feature>
<evidence type="ECO:0000256" key="7">
    <source>
        <dbReference type="ARBA" id="ARBA00022516"/>
    </source>
</evidence>
<dbReference type="Pfam" id="PF01066">
    <property type="entry name" value="CDP-OH_P_transf"/>
    <property type="match status" value="1"/>
</dbReference>
<comment type="pathway">
    <text evidence="3">Phospholipid metabolism; phosphatidylglycerol biosynthesis; phosphatidylglycerol from CDP-diacylglycerol: step 1/2.</text>
</comment>
<evidence type="ECO:0000256" key="10">
    <source>
        <dbReference type="ARBA" id="ARBA00022989"/>
    </source>
</evidence>
<evidence type="ECO:0000313" key="20">
    <source>
        <dbReference type="Proteomes" id="UP001314796"/>
    </source>
</evidence>
<dbReference type="InterPro" id="IPR000462">
    <property type="entry name" value="CDP-OH_P_trans"/>
</dbReference>
<keyword evidence="10 18" id="KW-1133">Transmembrane helix</keyword>
<keyword evidence="13" id="KW-0594">Phospholipid biosynthesis</keyword>
<keyword evidence="12 18" id="KW-0472">Membrane</keyword>
<dbReference type="InterPro" id="IPR004570">
    <property type="entry name" value="Phosphatidylglycerol_P_synth"/>
</dbReference>
<dbReference type="InterPro" id="IPR050324">
    <property type="entry name" value="CDP-alcohol_PTase-I"/>
</dbReference>
<dbReference type="EC" id="2.7.8.5" evidence="5 16"/>
<comment type="similarity">
    <text evidence="4 17">Belongs to the CDP-alcohol phosphatidyltransferase class-I family.</text>
</comment>
<evidence type="ECO:0000256" key="5">
    <source>
        <dbReference type="ARBA" id="ARBA00013170"/>
    </source>
</evidence>
<evidence type="ECO:0000256" key="11">
    <source>
        <dbReference type="ARBA" id="ARBA00023098"/>
    </source>
</evidence>
<dbReference type="PIRSF" id="PIRSF000847">
    <property type="entry name" value="Phos_ph_gly_syn"/>
    <property type="match status" value="1"/>
</dbReference>
<evidence type="ECO:0000256" key="2">
    <source>
        <dbReference type="ARBA" id="ARBA00004141"/>
    </source>
</evidence>
<keyword evidence="11" id="KW-0443">Lipid metabolism</keyword>
<dbReference type="EMBL" id="JAFBEE010000031">
    <property type="protein sequence ID" value="MBM7616319.1"/>
    <property type="molecule type" value="Genomic_DNA"/>
</dbReference>
<dbReference type="Proteomes" id="UP001314796">
    <property type="component" value="Unassembled WGS sequence"/>
</dbReference>
<evidence type="ECO:0000256" key="1">
    <source>
        <dbReference type="ARBA" id="ARBA00003973"/>
    </source>
</evidence>
<proteinExistence type="inferred from homology"/>
<evidence type="ECO:0000256" key="4">
    <source>
        <dbReference type="ARBA" id="ARBA00010441"/>
    </source>
</evidence>
<name>A0ABS2NTL7_9FIRM</name>
<evidence type="ECO:0000256" key="18">
    <source>
        <dbReference type="SAM" id="Phobius"/>
    </source>
</evidence>
<dbReference type="GO" id="GO:0043337">
    <property type="term" value="F:cardiolipin synthase (CMP-forming)"/>
    <property type="evidence" value="ECO:0007669"/>
    <property type="project" value="UniProtKB-EC"/>
</dbReference>
<evidence type="ECO:0000256" key="6">
    <source>
        <dbReference type="ARBA" id="ARBA00014944"/>
    </source>
</evidence>
<evidence type="ECO:0000256" key="14">
    <source>
        <dbReference type="ARBA" id="ARBA00023264"/>
    </source>
</evidence>
<dbReference type="InterPro" id="IPR048254">
    <property type="entry name" value="CDP_ALCOHOL_P_TRANSF_CS"/>
</dbReference>
<keyword evidence="7" id="KW-0444">Lipid biosynthesis</keyword>
<feature type="transmembrane region" description="Helical" evidence="18">
    <location>
        <begin position="122"/>
        <end position="139"/>
    </location>
</feature>
<evidence type="ECO:0000313" key="19">
    <source>
        <dbReference type="EMBL" id="MBM7616319.1"/>
    </source>
</evidence>
<evidence type="ECO:0000256" key="16">
    <source>
        <dbReference type="NCBIfam" id="TIGR00560"/>
    </source>
</evidence>
<dbReference type="RefSeq" id="WP_204404415.1">
    <property type="nucleotide sequence ID" value="NZ_JAFBEE010000031.1"/>
</dbReference>
<keyword evidence="14" id="KW-1208">Phospholipid metabolism</keyword>
<comment type="catalytic activity">
    <reaction evidence="15">
        <text>a CDP-1,2-diacyl-sn-glycerol + sn-glycerol 3-phosphate = a 1,2-diacyl-sn-glycero-3-phospho-(1'-sn-glycero-3'-phosphate) + CMP + H(+)</text>
        <dbReference type="Rhea" id="RHEA:12593"/>
        <dbReference type="ChEBI" id="CHEBI:15378"/>
        <dbReference type="ChEBI" id="CHEBI:57597"/>
        <dbReference type="ChEBI" id="CHEBI:58332"/>
        <dbReference type="ChEBI" id="CHEBI:60110"/>
        <dbReference type="ChEBI" id="CHEBI:60377"/>
        <dbReference type="EC" id="2.7.8.5"/>
    </reaction>
</comment>
<keyword evidence="8 17" id="KW-0808">Transferase</keyword>
<dbReference type="Gene3D" id="1.20.120.1760">
    <property type="match status" value="1"/>
</dbReference>
<comment type="subcellular location">
    <subcellularLocation>
        <location evidence="2">Membrane</location>
        <topology evidence="2">Multi-pass membrane protein</topology>
    </subcellularLocation>
</comment>
<reference evidence="19 20" key="1">
    <citation type="submission" date="2021-01" db="EMBL/GenBank/DDBJ databases">
        <title>Genomic Encyclopedia of Type Strains, Phase IV (KMG-IV): sequencing the most valuable type-strain genomes for metagenomic binning, comparative biology and taxonomic classification.</title>
        <authorList>
            <person name="Goeker M."/>
        </authorList>
    </citation>
    <scope>NUCLEOTIDE SEQUENCE [LARGE SCALE GENOMIC DNA]</scope>
    <source>
        <strain evidence="19 20">DSM 25890</strain>
    </source>
</reference>
<dbReference type="NCBIfam" id="TIGR00560">
    <property type="entry name" value="pgsA"/>
    <property type="match status" value="1"/>
</dbReference>
<gene>
    <name evidence="19" type="ORF">JOC73_002901</name>
</gene>
<evidence type="ECO:0000256" key="12">
    <source>
        <dbReference type="ARBA" id="ARBA00023136"/>
    </source>
</evidence>
<keyword evidence="20" id="KW-1185">Reference proteome</keyword>
<dbReference type="PANTHER" id="PTHR14269">
    <property type="entry name" value="CDP-DIACYLGLYCEROL--GLYCEROL-3-PHOSPHATE 3-PHOSPHATIDYLTRANSFERASE-RELATED"/>
    <property type="match status" value="1"/>
</dbReference>
<evidence type="ECO:0000256" key="17">
    <source>
        <dbReference type="RuleBase" id="RU003750"/>
    </source>
</evidence>
<protein>
    <recommendedName>
        <fullName evidence="6 16">CDP-diacylglycerol--glycerol-3-phosphate 3-phosphatidyltransferase</fullName>
        <ecNumber evidence="5 16">2.7.8.5</ecNumber>
    </recommendedName>
</protein>
<dbReference type="PANTHER" id="PTHR14269:SF62">
    <property type="entry name" value="CDP-DIACYLGLYCEROL--GLYCEROL-3-PHOSPHATE 3-PHOSPHATIDYLTRANSFERASE 1, CHLOROPLASTIC"/>
    <property type="match status" value="1"/>
</dbReference>
<comment type="function">
    <text evidence="1">This protein catalyzes the committed step to the synthesis of the acidic phospholipids.</text>
</comment>
<sequence length="203" mass="22698">MNVPNFLTVARFFLIPCFVMVFFSQSPNSLLYAVGIFVVAGLTDLLDGFIARKYGLITKWGQAMDPLADKMMLLTVLICFTIAGYIPLWIITIVGMKEALLVIGGLILYTKKDKVVVPANKYGKLATIAFYIAIIWMGFDRVYGGVMLTVAVIITAYAFIRYLMIGVKLVKYKEAEQGEEKENVVELQEAKLNVEKNTTEKIS</sequence>
<organism evidence="19 20">
    <name type="scientific">Alkaliphilus hydrothermalis</name>
    <dbReference type="NCBI Taxonomy" id="1482730"/>
    <lineage>
        <taxon>Bacteria</taxon>
        <taxon>Bacillati</taxon>
        <taxon>Bacillota</taxon>
        <taxon>Clostridia</taxon>
        <taxon>Peptostreptococcales</taxon>
        <taxon>Natronincolaceae</taxon>
        <taxon>Alkaliphilus</taxon>
    </lineage>
</organism>
<comment type="caution">
    <text evidence="19">The sequence shown here is derived from an EMBL/GenBank/DDBJ whole genome shotgun (WGS) entry which is preliminary data.</text>
</comment>
<evidence type="ECO:0000256" key="9">
    <source>
        <dbReference type="ARBA" id="ARBA00022692"/>
    </source>
</evidence>
<dbReference type="PROSITE" id="PS00379">
    <property type="entry name" value="CDP_ALCOHOL_P_TRANSF"/>
    <property type="match status" value="1"/>
</dbReference>
<evidence type="ECO:0000256" key="15">
    <source>
        <dbReference type="ARBA" id="ARBA00048586"/>
    </source>
</evidence>
<evidence type="ECO:0000256" key="8">
    <source>
        <dbReference type="ARBA" id="ARBA00022679"/>
    </source>
</evidence>
<feature type="transmembrane region" description="Helical" evidence="18">
    <location>
        <begin position="6"/>
        <end position="23"/>
    </location>
</feature>
<evidence type="ECO:0000256" key="13">
    <source>
        <dbReference type="ARBA" id="ARBA00023209"/>
    </source>
</evidence>
<feature type="transmembrane region" description="Helical" evidence="18">
    <location>
        <begin position="145"/>
        <end position="164"/>
    </location>
</feature>
<evidence type="ECO:0000256" key="3">
    <source>
        <dbReference type="ARBA" id="ARBA00005042"/>
    </source>
</evidence>
<dbReference type="InterPro" id="IPR043130">
    <property type="entry name" value="CDP-OH_PTrfase_TM_dom"/>
</dbReference>
<keyword evidence="9 18" id="KW-0812">Transmembrane</keyword>
<accession>A0ABS2NTL7</accession>
<feature type="transmembrane region" description="Helical" evidence="18">
    <location>
        <begin position="30"/>
        <end position="51"/>
    </location>
</feature>